<evidence type="ECO:0000313" key="7">
    <source>
        <dbReference type="EMBL" id="GEN63315.1"/>
    </source>
</evidence>
<dbReference type="Proteomes" id="UP000321746">
    <property type="component" value="Unassembled WGS sequence"/>
</dbReference>
<dbReference type="SUPFAM" id="SSF53448">
    <property type="entry name" value="Nucleotide-diphospho-sugar transferases"/>
    <property type="match status" value="1"/>
</dbReference>
<dbReference type="Gene3D" id="3.90.550.10">
    <property type="entry name" value="Spore Coat Polysaccharide Biosynthesis Protein SpsA, Chain A"/>
    <property type="match status" value="1"/>
</dbReference>
<evidence type="ECO:0000256" key="2">
    <source>
        <dbReference type="ARBA" id="ARBA00022676"/>
    </source>
</evidence>
<protein>
    <recommendedName>
        <fullName evidence="9">Glycosyltransferase 2-like domain-containing protein</fullName>
    </recommendedName>
</protein>
<keyword evidence="2" id="KW-0328">Glycosyltransferase</keyword>
<comment type="similarity">
    <text evidence="1">Belongs to the glycosyltransferase 2 family.</text>
</comment>
<keyword evidence="8" id="KW-1185">Reference proteome</keyword>
<feature type="domain" description="Glycosyltransferase subfamily 4-like N-terminal" evidence="6">
    <location>
        <begin position="763"/>
        <end position="952"/>
    </location>
</feature>
<dbReference type="Pfam" id="PF14559">
    <property type="entry name" value="TPR_19"/>
    <property type="match status" value="1"/>
</dbReference>
<dbReference type="Gene3D" id="3.40.50.2000">
    <property type="entry name" value="Glycogen Phosphorylase B"/>
    <property type="match status" value="2"/>
</dbReference>
<evidence type="ECO:0008006" key="9">
    <source>
        <dbReference type="Google" id="ProtNLM"/>
    </source>
</evidence>
<feature type="domain" description="Glycosyl transferase family 1" evidence="5">
    <location>
        <begin position="992"/>
        <end position="1125"/>
    </location>
</feature>
<dbReference type="PANTHER" id="PTHR43179:SF12">
    <property type="entry name" value="GALACTOFURANOSYLTRANSFERASE GLFT2"/>
    <property type="match status" value="1"/>
</dbReference>
<dbReference type="Pfam" id="PF13641">
    <property type="entry name" value="Glyco_tranf_2_3"/>
    <property type="match status" value="1"/>
</dbReference>
<keyword evidence="3" id="KW-0808">Transferase</keyword>
<evidence type="ECO:0000313" key="8">
    <source>
        <dbReference type="Proteomes" id="UP000321746"/>
    </source>
</evidence>
<evidence type="ECO:0000256" key="3">
    <source>
        <dbReference type="ARBA" id="ARBA00022679"/>
    </source>
</evidence>
<dbReference type="AlphaFoldDB" id="A0A511XK43"/>
<dbReference type="InterPro" id="IPR029044">
    <property type="entry name" value="Nucleotide-diphossugar_trans"/>
</dbReference>
<sequence>MRHRKRNASAAGAASSSQASALALTPETGQPASPRTRSGPAPPPGLITGEDRANWKRQADEQAQEAFRQGQQSWSAGDHAAALRWLERAHRMAPESPNVAFFLAGVRQANGFRDEAITLLQNLSRRYDFRQGWTLLAAALLNAGRTGEALQALSEVLSRHVCDDALVRLADRIVAAAGAPGWCGIDRRGAVRPGGRFLRDLPARTGRRGKDAAGRGRRPAAGMPEGLSLEVDGVACETGNLADDLLWPSEVGRRWSGADTVAVCFEDVPLVGSPLRPGVATRTEGIVQAGPDGLTGWVWHPNDPGQAPLIRIFSEGQGESEGQSETVLSLTAEAFSTDVSSDIPVARYRAIAVPWSDLPDGMIHVRSEAGKDLTGSPLDPGLERRAARWAARQACSVSMQGEPPREPPPPFMPVPVTTAPCDAPVVSGHFAAGTRPGIMVIVPVYRDVQRTRACLNSLLTTLRTAESAVPEARVFVIDDASPEPGMTRMLEEIAGETCVTVVRNTRNLGFSASVNVGLRAALPVRTGRRRGKNSDGYDVVLLNSDTLVADGWLEELQAVAWSDAAIGTVTPLSNDATIMSYPDLTRNTVPTLARTQRMMRLARMANGGTAIDVPTAHGFCMYIRQDCLKQTGLLRADLFAQGYGEENDFSLRARCLGWRNVAAPGAYVAHVGSVSFGATRNALLTRNLALLNRLHPGYDALIGAHVAADPLFEVRRRLDLLRWRRSWPAGPASESGAPVRKNADRKRTSTKRSVILVTHDYGGGVERVVRARARRLREDGIQPVIVRPVEGGCRIDGWRADSAGETDRLNAKLPDSADGLYPGLRFRLPEEWPALLRVLTAGRVLHIEWHHASGHHMAMRELAAAIGVPYDVYVHDYIWFCPRISLLGVAGRYCGEPDLAGCEQCLAVLGRNVRDDLPLADYILRSAEELKSARAVVTPSEDAARRMRRHFPDVRFSVEPPEDDRPDLDLAEFSDVAASGKTSGPGAVTSPRTDRFRICVIGAIGKEKGYDVLLAAARDAREKTLPLEYIIAGHTPDDLALMETGHVYVTGAYKEDEAISLIRAQQADYGFIPSVWPETWCLALGVAWRAGLRVAAFDIGAVADRIRATERGTILPPGISAARLNVILTSLCQGSVSAPVR</sequence>
<comment type="caution">
    <text evidence="7">The sequence shown here is derived from an EMBL/GenBank/DDBJ whole genome shotgun (WGS) entry which is preliminary data.</text>
</comment>
<dbReference type="SUPFAM" id="SSF48452">
    <property type="entry name" value="TPR-like"/>
    <property type="match status" value="1"/>
</dbReference>
<name>A0A511XK43_9PROT</name>
<evidence type="ECO:0000259" key="6">
    <source>
        <dbReference type="Pfam" id="PF13439"/>
    </source>
</evidence>
<feature type="region of interest" description="Disordered" evidence="4">
    <location>
        <begin position="206"/>
        <end position="225"/>
    </location>
</feature>
<proteinExistence type="inferred from homology"/>
<dbReference type="PANTHER" id="PTHR43179">
    <property type="entry name" value="RHAMNOSYLTRANSFERASE WBBL"/>
    <property type="match status" value="1"/>
</dbReference>
<feature type="region of interest" description="Disordered" evidence="4">
    <location>
        <begin position="1"/>
        <end position="50"/>
    </location>
</feature>
<gene>
    <name evidence="7" type="ORF">AOE01nite_15390</name>
</gene>
<dbReference type="Gene3D" id="1.25.40.10">
    <property type="entry name" value="Tetratricopeptide repeat domain"/>
    <property type="match status" value="1"/>
</dbReference>
<feature type="region of interest" description="Disordered" evidence="4">
    <location>
        <begin position="728"/>
        <end position="748"/>
    </location>
</feature>
<evidence type="ECO:0000256" key="4">
    <source>
        <dbReference type="SAM" id="MobiDB-lite"/>
    </source>
</evidence>
<dbReference type="RefSeq" id="WP_261765952.1">
    <property type="nucleotide sequence ID" value="NZ_BJYG01000018.1"/>
</dbReference>
<dbReference type="GO" id="GO:0016757">
    <property type="term" value="F:glycosyltransferase activity"/>
    <property type="evidence" value="ECO:0007669"/>
    <property type="project" value="UniProtKB-KW"/>
</dbReference>
<evidence type="ECO:0000256" key="1">
    <source>
        <dbReference type="ARBA" id="ARBA00006739"/>
    </source>
</evidence>
<dbReference type="InterPro" id="IPR028098">
    <property type="entry name" value="Glyco_trans_4-like_N"/>
</dbReference>
<reference evidence="7 8" key="1">
    <citation type="submission" date="2019-07" db="EMBL/GenBank/DDBJ databases">
        <title>Whole genome shotgun sequence of Acetobacter oeni NBRC 105207.</title>
        <authorList>
            <person name="Hosoyama A."/>
            <person name="Uohara A."/>
            <person name="Ohji S."/>
            <person name="Ichikawa N."/>
        </authorList>
    </citation>
    <scope>NUCLEOTIDE SEQUENCE [LARGE SCALE GENOMIC DNA]</scope>
    <source>
        <strain evidence="7 8">NBRC 105207</strain>
    </source>
</reference>
<feature type="compositionally biased region" description="Low complexity" evidence="4">
    <location>
        <begin position="8"/>
        <end position="23"/>
    </location>
</feature>
<evidence type="ECO:0000259" key="5">
    <source>
        <dbReference type="Pfam" id="PF00534"/>
    </source>
</evidence>
<dbReference type="Pfam" id="PF13439">
    <property type="entry name" value="Glyco_transf_4"/>
    <property type="match status" value="1"/>
</dbReference>
<organism evidence="7 8">
    <name type="scientific">Acetobacter oeni</name>
    <dbReference type="NCBI Taxonomy" id="304077"/>
    <lineage>
        <taxon>Bacteria</taxon>
        <taxon>Pseudomonadati</taxon>
        <taxon>Pseudomonadota</taxon>
        <taxon>Alphaproteobacteria</taxon>
        <taxon>Acetobacterales</taxon>
        <taxon>Acetobacteraceae</taxon>
        <taxon>Acetobacter</taxon>
    </lineage>
</organism>
<accession>A0A511XK43</accession>
<dbReference type="EMBL" id="BJYG01000018">
    <property type="protein sequence ID" value="GEN63315.1"/>
    <property type="molecule type" value="Genomic_DNA"/>
</dbReference>
<dbReference type="InterPro" id="IPR001296">
    <property type="entry name" value="Glyco_trans_1"/>
</dbReference>
<dbReference type="InterPro" id="IPR011990">
    <property type="entry name" value="TPR-like_helical_dom_sf"/>
</dbReference>
<feature type="compositionally biased region" description="Polar residues" evidence="4">
    <location>
        <begin position="27"/>
        <end position="36"/>
    </location>
</feature>
<dbReference type="Pfam" id="PF00534">
    <property type="entry name" value="Glycos_transf_1"/>
    <property type="match status" value="1"/>
</dbReference>
<dbReference type="SUPFAM" id="SSF53756">
    <property type="entry name" value="UDP-Glycosyltransferase/glycogen phosphorylase"/>
    <property type="match status" value="1"/>
</dbReference>